<dbReference type="Gene3D" id="2.70.70.10">
    <property type="entry name" value="Glucose Permease (Domain IIA)"/>
    <property type="match status" value="1"/>
</dbReference>
<organism evidence="3 4">
    <name type="scientific">Thalassovita taeanensis</name>
    <dbReference type="NCBI Taxonomy" id="657014"/>
    <lineage>
        <taxon>Bacteria</taxon>
        <taxon>Pseudomonadati</taxon>
        <taxon>Pseudomonadota</taxon>
        <taxon>Alphaproteobacteria</taxon>
        <taxon>Rhodobacterales</taxon>
        <taxon>Roseobacteraceae</taxon>
        <taxon>Thalassovita</taxon>
    </lineage>
</organism>
<dbReference type="GO" id="GO:0016787">
    <property type="term" value="F:hydrolase activity"/>
    <property type="evidence" value="ECO:0007669"/>
    <property type="project" value="UniProtKB-KW"/>
</dbReference>
<dbReference type="AlphaFoldDB" id="A0A1H9DTX2"/>
<feature type="chain" id="PRO_5009300826" evidence="1">
    <location>
        <begin position="19"/>
        <end position="376"/>
    </location>
</feature>
<keyword evidence="3" id="KW-0378">Hydrolase</keyword>
<evidence type="ECO:0000313" key="3">
    <source>
        <dbReference type="EMBL" id="SEQ16747.1"/>
    </source>
</evidence>
<dbReference type="STRING" id="657014.SAMN04488092_104275"/>
<evidence type="ECO:0000259" key="2">
    <source>
        <dbReference type="Pfam" id="PF01551"/>
    </source>
</evidence>
<sequence length="376" mass="39853">MIRAALIALFLLPLPAWAESDPATAAREAAKRLDEAAISLSKADSARDRIKALSETLRAYEDGLEAMREGLRRATLREARLTREVQAREAEIAQLLGVLQSLGATPAPVMALHPDGPTGTARAGMLLADVTPALTARADALRSNLQEVATLRILQETAADTLRKGLNGVQQARTELSKALADRTALPRRFTEDPVRTAILIASTETLEGFASGLSDITVDEAEGSLPDIAHRKGALTLPVQGRILRHANEADAAGIARPGLVLATRPRALVTTPAAATIRYRGPLLNYGNVMILEPQAGLLFVFAGLDVVYGNAGEVLPSGSPVGLMGGQDAEIGTILSQAGDGAGTEATETLYIEIRENNTPVDPELWFKTVKDN</sequence>
<dbReference type="InterPro" id="IPR011055">
    <property type="entry name" value="Dup_hybrid_motif"/>
</dbReference>
<feature type="signal peptide" evidence="1">
    <location>
        <begin position="1"/>
        <end position="18"/>
    </location>
</feature>
<dbReference type="SUPFAM" id="SSF51261">
    <property type="entry name" value="Duplicated hybrid motif"/>
    <property type="match status" value="1"/>
</dbReference>
<accession>A0A1H9DTX2</accession>
<evidence type="ECO:0000256" key="1">
    <source>
        <dbReference type="SAM" id="SignalP"/>
    </source>
</evidence>
<proteinExistence type="predicted"/>
<feature type="domain" description="M23ase beta-sheet core" evidence="2">
    <location>
        <begin position="260"/>
        <end position="366"/>
    </location>
</feature>
<dbReference type="EMBL" id="FOEP01000004">
    <property type="protein sequence ID" value="SEQ16747.1"/>
    <property type="molecule type" value="Genomic_DNA"/>
</dbReference>
<gene>
    <name evidence="3" type="ORF">SAMN04488092_104275</name>
</gene>
<reference evidence="3 4" key="1">
    <citation type="submission" date="2016-10" db="EMBL/GenBank/DDBJ databases">
        <authorList>
            <person name="de Groot N.N."/>
        </authorList>
    </citation>
    <scope>NUCLEOTIDE SEQUENCE [LARGE SCALE GENOMIC DNA]</scope>
    <source>
        <strain evidence="3 4">DSM 22007</strain>
    </source>
</reference>
<dbReference type="InterPro" id="IPR016047">
    <property type="entry name" value="M23ase_b-sheet_dom"/>
</dbReference>
<dbReference type="OrthoDB" id="9809144at2"/>
<keyword evidence="1" id="KW-0732">Signal</keyword>
<protein>
    <submittedName>
        <fullName evidence="3">Septal ring factor EnvC, activator of murein hydrolases AmiA and AmiB</fullName>
    </submittedName>
</protein>
<dbReference type="RefSeq" id="WP_090269351.1">
    <property type="nucleotide sequence ID" value="NZ_FOEP01000004.1"/>
</dbReference>
<keyword evidence="4" id="KW-1185">Reference proteome</keyword>
<dbReference type="Pfam" id="PF01551">
    <property type="entry name" value="Peptidase_M23"/>
    <property type="match status" value="1"/>
</dbReference>
<dbReference type="Proteomes" id="UP000198634">
    <property type="component" value="Unassembled WGS sequence"/>
</dbReference>
<evidence type="ECO:0000313" key="4">
    <source>
        <dbReference type="Proteomes" id="UP000198634"/>
    </source>
</evidence>
<name>A0A1H9DTX2_9RHOB</name>